<dbReference type="EMBL" id="JAODUP010000222">
    <property type="protein sequence ID" value="KAK2156075.1"/>
    <property type="molecule type" value="Genomic_DNA"/>
</dbReference>
<evidence type="ECO:0000313" key="1">
    <source>
        <dbReference type="EMBL" id="KAK2156075.1"/>
    </source>
</evidence>
<accession>A0AAD9JQ46</accession>
<proteinExistence type="predicted"/>
<gene>
    <name evidence="1" type="ORF">LSH36_222g02015</name>
</gene>
<dbReference type="Proteomes" id="UP001208570">
    <property type="component" value="Unassembled WGS sequence"/>
</dbReference>
<keyword evidence="2" id="KW-1185">Reference proteome</keyword>
<name>A0AAD9JQ46_9ANNE</name>
<evidence type="ECO:0000313" key="2">
    <source>
        <dbReference type="Proteomes" id="UP001208570"/>
    </source>
</evidence>
<sequence length="403" mass="43655">MIRPKGNLGMINKSEMYDVINPVPGLRLVMISLMMFTSSQTAIAQTTTNKVDMKIISVYTTQVYNDHLSDPSDAAFVQMNTTSCGDIIDAVKTEGKILTCTVDHFENDTSGLKAVINVTAELGDKSITERFTMIKTAVLTSAADKSTWIITNGDITLITDGTLPPETVTDIEMTVISTRYDLTFSEELTDPKEFLYSMTTTTMCSDVVDALTSVGKVGKCEVEHFQNGVPSGVKAYIRLVVSATNKNEREGFIVVGATIIDAASERERWNVTDGDMKLTPAICPPINERTTVDMKIISTRTDLTELSESDMCSDVKKALSGKAIVRTCVAENPKSSDKGITADLRVKIGIDANGRVVGFSQAADIILDAASKRDVWIIDSGDITARHDVLVGVCSTDDDVLAC</sequence>
<dbReference type="AlphaFoldDB" id="A0AAD9JQ46"/>
<comment type="caution">
    <text evidence="1">The sequence shown here is derived from an EMBL/GenBank/DDBJ whole genome shotgun (WGS) entry which is preliminary data.</text>
</comment>
<organism evidence="1 2">
    <name type="scientific">Paralvinella palmiformis</name>
    <dbReference type="NCBI Taxonomy" id="53620"/>
    <lineage>
        <taxon>Eukaryota</taxon>
        <taxon>Metazoa</taxon>
        <taxon>Spiralia</taxon>
        <taxon>Lophotrochozoa</taxon>
        <taxon>Annelida</taxon>
        <taxon>Polychaeta</taxon>
        <taxon>Sedentaria</taxon>
        <taxon>Canalipalpata</taxon>
        <taxon>Terebellida</taxon>
        <taxon>Terebelliformia</taxon>
        <taxon>Alvinellidae</taxon>
        <taxon>Paralvinella</taxon>
    </lineage>
</organism>
<reference evidence="1" key="1">
    <citation type="journal article" date="2023" name="Mol. Biol. Evol.">
        <title>Third-Generation Sequencing Reveals the Adaptive Role of the Epigenome in Three Deep-Sea Polychaetes.</title>
        <authorList>
            <person name="Perez M."/>
            <person name="Aroh O."/>
            <person name="Sun Y."/>
            <person name="Lan Y."/>
            <person name="Juniper S.K."/>
            <person name="Young C.R."/>
            <person name="Angers B."/>
            <person name="Qian P.Y."/>
        </authorList>
    </citation>
    <scope>NUCLEOTIDE SEQUENCE</scope>
    <source>
        <strain evidence="1">P08H-3</strain>
    </source>
</reference>
<protein>
    <submittedName>
        <fullName evidence="1">Uncharacterized protein</fullName>
    </submittedName>
</protein>